<reference evidence="1" key="1">
    <citation type="submission" date="2022-02" db="EMBL/GenBank/DDBJ databases">
        <title>Plant Genome Project.</title>
        <authorList>
            <person name="Zhang R.-G."/>
        </authorList>
    </citation>
    <scope>NUCLEOTIDE SEQUENCE</scope>
    <source>
        <strain evidence="1">AT1</strain>
    </source>
</reference>
<sequence>MEPGESFMDFVRRWRAKSVQMKEKPSEKDQIRMIVRNLQPALAKHMILAQASFDFKTFFETGLAVEEAVQLGILENTDSFSETKDVDPGSNSTVYGYTNPPCNPTNTDPAQTEPVSQIIAQASKPKQPRVFSQFPVPLSMVFERLVKSGTIKPLLPTPIPQKLPTYHNPNAFCSFHQMPGHATDDCHRLRHKIQNLIDDGTIPIPDLRFEGE</sequence>
<dbReference type="EMBL" id="CM046394">
    <property type="protein sequence ID" value="KAI8547531.1"/>
    <property type="molecule type" value="Genomic_DNA"/>
</dbReference>
<gene>
    <name evidence="1" type="ORF">RHMOL_Rhmol07G0203300</name>
</gene>
<organism evidence="1 2">
    <name type="scientific">Rhododendron molle</name>
    <name type="common">Chinese azalea</name>
    <name type="synonym">Azalea mollis</name>
    <dbReference type="NCBI Taxonomy" id="49168"/>
    <lineage>
        <taxon>Eukaryota</taxon>
        <taxon>Viridiplantae</taxon>
        <taxon>Streptophyta</taxon>
        <taxon>Embryophyta</taxon>
        <taxon>Tracheophyta</taxon>
        <taxon>Spermatophyta</taxon>
        <taxon>Magnoliopsida</taxon>
        <taxon>eudicotyledons</taxon>
        <taxon>Gunneridae</taxon>
        <taxon>Pentapetalae</taxon>
        <taxon>asterids</taxon>
        <taxon>Ericales</taxon>
        <taxon>Ericaceae</taxon>
        <taxon>Ericoideae</taxon>
        <taxon>Rhodoreae</taxon>
        <taxon>Rhododendron</taxon>
    </lineage>
</organism>
<evidence type="ECO:0000313" key="1">
    <source>
        <dbReference type="EMBL" id="KAI8547531.1"/>
    </source>
</evidence>
<proteinExistence type="predicted"/>
<comment type="caution">
    <text evidence="1">The sequence shown here is derived from an EMBL/GenBank/DDBJ whole genome shotgun (WGS) entry which is preliminary data.</text>
</comment>
<accession>A0ACC0N3F0</accession>
<keyword evidence="2" id="KW-1185">Reference proteome</keyword>
<protein>
    <submittedName>
        <fullName evidence="1">Uncharacterized protein</fullName>
    </submittedName>
</protein>
<evidence type="ECO:0000313" key="2">
    <source>
        <dbReference type="Proteomes" id="UP001062846"/>
    </source>
</evidence>
<name>A0ACC0N3F0_RHOML</name>
<dbReference type="Proteomes" id="UP001062846">
    <property type="component" value="Chromosome 7"/>
</dbReference>